<evidence type="ECO:0000313" key="1">
    <source>
        <dbReference type="EMBL" id="PSC70318.1"/>
    </source>
</evidence>
<dbReference type="OrthoDB" id="417952at2759"/>
<organism evidence="1 2">
    <name type="scientific">Micractinium conductrix</name>
    <dbReference type="NCBI Taxonomy" id="554055"/>
    <lineage>
        <taxon>Eukaryota</taxon>
        <taxon>Viridiplantae</taxon>
        <taxon>Chlorophyta</taxon>
        <taxon>core chlorophytes</taxon>
        <taxon>Trebouxiophyceae</taxon>
        <taxon>Chlorellales</taxon>
        <taxon>Chlorellaceae</taxon>
        <taxon>Chlorella clade</taxon>
        <taxon>Micractinium</taxon>
    </lineage>
</organism>
<reference evidence="1 2" key="1">
    <citation type="journal article" date="2018" name="Plant J.">
        <title>Genome sequences of Chlorella sorokiniana UTEX 1602 and Micractinium conductrix SAG 241.80: implications to maltose excretion by a green alga.</title>
        <authorList>
            <person name="Arriola M.B."/>
            <person name="Velmurugan N."/>
            <person name="Zhang Y."/>
            <person name="Plunkett M.H."/>
            <person name="Hondzo H."/>
            <person name="Barney B.M."/>
        </authorList>
    </citation>
    <scope>NUCLEOTIDE SEQUENCE [LARGE SCALE GENOMIC DNA]</scope>
    <source>
        <strain evidence="1 2">SAG 241.80</strain>
    </source>
</reference>
<dbReference type="Gene3D" id="3.40.50.1000">
    <property type="entry name" value="HAD superfamily/HAD-like"/>
    <property type="match status" value="1"/>
</dbReference>
<protein>
    <recommendedName>
        <fullName evidence="3">Haloacid dehalogenase</fullName>
    </recommendedName>
</protein>
<accession>A0A2P6V8A7</accession>
<gene>
    <name evidence="1" type="ORF">C2E20_6217</name>
</gene>
<dbReference type="InterPro" id="IPR023214">
    <property type="entry name" value="HAD_sf"/>
</dbReference>
<dbReference type="SUPFAM" id="SSF56784">
    <property type="entry name" value="HAD-like"/>
    <property type="match status" value="1"/>
</dbReference>
<evidence type="ECO:0008006" key="3">
    <source>
        <dbReference type="Google" id="ProtNLM"/>
    </source>
</evidence>
<dbReference type="EMBL" id="LHPF02000020">
    <property type="protein sequence ID" value="PSC70318.1"/>
    <property type="molecule type" value="Genomic_DNA"/>
</dbReference>
<dbReference type="Proteomes" id="UP000239649">
    <property type="component" value="Unassembled WGS sequence"/>
</dbReference>
<dbReference type="STRING" id="554055.A0A2P6V8A7"/>
<proteinExistence type="predicted"/>
<dbReference type="InterPro" id="IPR036412">
    <property type="entry name" value="HAD-like_sf"/>
</dbReference>
<sequence length="300" mass="32203">MRVAATACPSDVFVLDFDGVVVDSEVEVSTSALGACAGYWPQLFGEGQLAERLRQRVRADLRATRPRLINGWEALVMARLVLEDQGSVARILADWEPLLETTLAAWGEGDGGGLSAAFEAHRAAQLAADADSFVALNPLYPGVADALQESPYPYYIASSKAAGRLVTLLCASLGLDIDTASPRLFAGLIPPNERKIAALRAIAARQVAAGGATLHFVDDRFETMHAIAEQAPDLLERWQLYLADWGYNTPEERAAAAALPGVRLLSRPQFLELLKWGVVMEVDDGCEPTQEEAEAAANAS</sequence>
<evidence type="ECO:0000313" key="2">
    <source>
        <dbReference type="Proteomes" id="UP000239649"/>
    </source>
</evidence>
<name>A0A2P6V8A7_9CHLO</name>
<dbReference type="AlphaFoldDB" id="A0A2P6V8A7"/>
<comment type="caution">
    <text evidence="1">The sequence shown here is derived from an EMBL/GenBank/DDBJ whole genome shotgun (WGS) entry which is preliminary data.</text>
</comment>
<keyword evidence="2" id="KW-1185">Reference proteome</keyword>